<feature type="coiled-coil region" evidence="4">
    <location>
        <begin position="34"/>
        <end position="61"/>
    </location>
</feature>
<dbReference type="Proteomes" id="UP000774130">
    <property type="component" value="Unassembled WGS sequence"/>
</dbReference>
<comment type="caution">
    <text evidence="6">The sequence shown here is derived from an EMBL/GenBank/DDBJ whole genome shotgun (WGS) entry which is preliminary data.</text>
</comment>
<reference evidence="6 7" key="1">
    <citation type="submission" date="2021-06" db="EMBL/GenBank/DDBJ databases">
        <title>Enterococcus alishanensis sp. nov., a novel lactic acid bacterium isolated from fresh coffee beans.</title>
        <authorList>
            <person name="Chen Y.-S."/>
        </authorList>
    </citation>
    <scope>NUCLEOTIDE SEQUENCE [LARGE SCALE GENOMIC DNA]</scope>
    <source>
        <strain evidence="6 7">ALS3</strain>
    </source>
</reference>
<evidence type="ECO:0000256" key="3">
    <source>
        <dbReference type="ARBA" id="ARBA00023163"/>
    </source>
</evidence>
<dbReference type="InterPro" id="IPR000835">
    <property type="entry name" value="HTH_MarR-typ"/>
</dbReference>
<keyword evidence="1" id="KW-0805">Transcription regulation</keyword>
<organism evidence="6 7">
    <name type="scientific">Enterococcus alishanensis</name>
    <dbReference type="NCBI Taxonomy" id="1303817"/>
    <lineage>
        <taxon>Bacteria</taxon>
        <taxon>Bacillati</taxon>
        <taxon>Bacillota</taxon>
        <taxon>Bacilli</taxon>
        <taxon>Lactobacillales</taxon>
        <taxon>Enterococcaceae</taxon>
        <taxon>Enterococcus</taxon>
    </lineage>
</organism>
<name>A0ABS6THD9_9ENTE</name>
<keyword evidence="7" id="KW-1185">Reference proteome</keyword>
<keyword evidence="3" id="KW-0804">Transcription</keyword>
<evidence type="ECO:0000259" key="5">
    <source>
        <dbReference type="PROSITE" id="PS50995"/>
    </source>
</evidence>
<dbReference type="EMBL" id="JAHUZB010000009">
    <property type="protein sequence ID" value="MBV7392242.1"/>
    <property type="molecule type" value="Genomic_DNA"/>
</dbReference>
<dbReference type="Pfam" id="PF12802">
    <property type="entry name" value="MarR_2"/>
    <property type="match status" value="1"/>
</dbReference>
<accession>A0ABS6THD9</accession>
<dbReference type="PANTHER" id="PTHR42756">
    <property type="entry name" value="TRANSCRIPTIONAL REGULATOR, MARR"/>
    <property type="match status" value="1"/>
</dbReference>
<dbReference type="RefSeq" id="WP_218327455.1">
    <property type="nucleotide sequence ID" value="NZ_JAHUZB010000009.1"/>
</dbReference>
<keyword evidence="2" id="KW-0238">DNA-binding</keyword>
<protein>
    <submittedName>
        <fullName evidence="6">MarR family transcriptional regulator</fullName>
    </submittedName>
</protein>
<evidence type="ECO:0000256" key="1">
    <source>
        <dbReference type="ARBA" id="ARBA00023015"/>
    </source>
</evidence>
<dbReference type="SMART" id="SM00347">
    <property type="entry name" value="HTH_MARR"/>
    <property type="match status" value="1"/>
</dbReference>
<keyword evidence="4" id="KW-0175">Coiled coil</keyword>
<sequence>MGYSNFSDRPNIERIAAIANKFNLSSNPDSVHLYLQFQQTYREIEKEYNQLLEKYKLSESRFSILMFLSIAENEKLLPSEIADKLNVTRPTASKLIKGMNSKGLITIQQSSTDKRTSFIKITLEGKNLLQTFLPYNYQAVDSLFDGFSAEERNQLSYLLEKLANNKSKLKKLEDTKHANS</sequence>
<evidence type="ECO:0000313" key="6">
    <source>
        <dbReference type="EMBL" id="MBV7392242.1"/>
    </source>
</evidence>
<proteinExistence type="predicted"/>
<feature type="domain" description="HTH marR-type" evidence="5">
    <location>
        <begin position="30"/>
        <end position="164"/>
    </location>
</feature>
<evidence type="ECO:0000256" key="2">
    <source>
        <dbReference type="ARBA" id="ARBA00023125"/>
    </source>
</evidence>
<evidence type="ECO:0000256" key="4">
    <source>
        <dbReference type="SAM" id="Coils"/>
    </source>
</evidence>
<evidence type="ECO:0000313" key="7">
    <source>
        <dbReference type="Proteomes" id="UP000774130"/>
    </source>
</evidence>
<dbReference type="PANTHER" id="PTHR42756:SF1">
    <property type="entry name" value="TRANSCRIPTIONAL REPRESSOR OF EMRAB OPERON"/>
    <property type="match status" value="1"/>
</dbReference>
<gene>
    <name evidence="6" type="ORF">KUA55_16285</name>
</gene>
<dbReference type="PROSITE" id="PS50995">
    <property type="entry name" value="HTH_MARR_2"/>
    <property type="match status" value="1"/>
</dbReference>